<proteinExistence type="inferred from homology"/>
<dbReference type="OrthoDB" id="9790745at2"/>
<evidence type="ECO:0000256" key="1">
    <source>
        <dbReference type="ARBA" id="ARBA00001917"/>
    </source>
</evidence>
<dbReference type="PANTHER" id="PTHR42809">
    <property type="entry name" value="FLAVODOXIN 2"/>
    <property type="match status" value="1"/>
</dbReference>
<evidence type="ECO:0000313" key="12">
    <source>
        <dbReference type="Proteomes" id="UP000238378"/>
    </source>
</evidence>
<dbReference type="InterPro" id="IPR050619">
    <property type="entry name" value="Flavodoxin"/>
</dbReference>
<dbReference type="Proteomes" id="UP000276249">
    <property type="component" value="Unassembled WGS sequence"/>
</dbReference>
<gene>
    <name evidence="10" type="ORF">C6Y08_15600</name>
    <name evidence="11" type="ORF">D6U18_07155</name>
    <name evidence="9" type="ORF">RI555_10155</name>
</gene>
<evidence type="ECO:0000256" key="4">
    <source>
        <dbReference type="ARBA" id="ARBA00022448"/>
    </source>
</evidence>
<sequence length="151" mass="16427">MNATIIYASLTGNNEEVAEIIQKQLQEQGVQTQLIEISQADAFELSSADLAIVVPYTYGEGDLPEEGLDFYEDLLDADLAGVVFGVAGSGDEWYADEYCKAVTEFDQQLAGTKATRGAQPVFIDLHPEAEDEQRLAAFTTSLIQTATQLEV</sequence>
<reference evidence="10 12" key="1">
    <citation type="submission" date="2018-03" db="EMBL/GenBank/DDBJ databases">
        <title>Draft Genome Sequences of six Lactobacillus pentosus Strains Isolated from Brines of Traditionally Fermented Spanish-Style Green Table Olives.</title>
        <authorList>
            <person name="Calero-Delgado B."/>
            <person name="Martin-Platero A.M."/>
            <person name="Perez-Pulido A.J."/>
            <person name="Benitez-Cabello A."/>
            <person name="Casimiro-Soriguer C.S."/>
            <person name="Martinez-Bueno M."/>
            <person name="Arroyo-Lopez F.N."/>
            <person name="Rodriguez-Gomez F."/>
            <person name="Bautista-Gallego J."/>
            <person name="Garrido-Fernandez A."/>
            <person name="Jimenez-Diaz R."/>
        </authorList>
    </citation>
    <scope>NUCLEOTIDE SEQUENCE [LARGE SCALE GENOMIC DNA]</scope>
    <source>
        <strain evidence="10 12">IG2</strain>
    </source>
</reference>
<dbReference type="RefSeq" id="WP_050340055.1">
    <property type="nucleotide sequence ID" value="NZ_BJZC01000033.1"/>
</dbReference>
<evidence type="ECO:0000256" key="3">
    <source>
        <dbReference type="ARBA" id="ARBA00005267"/>
    </source>
</evidence>
<dbReference type="SUPFAM" id="SSF52218">
    <property type="entry name" value="Flavoproteins"/>
    <property type="match status" value="1"/>
</dbReference>
<keyword evidence="5" id="KW-0285">Flavoprotein</keyword>
<keyword evidence="7" id="KW-0249">Electron transport</keyword>
<comment type="function">
    <text evidence="2">Low-potential electron donor to a number of redox enzymes.</text>
</comment>
<evidence type="ECO:0000256" key="5">
    <source>
        <dbReference type="ARBA" id="ARBA00022630"/>
    </source>
</evidence>
<dbReference type="Proteomes" id="UP000238378">
    <property type="component" value="Unassembled WGS sequence"/>
</dbReference>
<keyword evidence="12" id="KW-1185">Reference proteome</keyword>
<evidence type="ECO:0000256" key="6">
    <source>
        <dbReference type="ARBA" id="ARBA00022643"/>
    </source>
</evidence>
<dbReference type="PRINTS" id="PR00369">
    <property type="entry name" value="FLAVODOXIN"/>
</dbReference>
<dbReference type="EMBL" id="RDCJ01000071">
    <property type="protein sequence ID" value="RMW48838.1"/>
    <property type="molecule type" value="Genomic_DNA"/>
</dbReference>
<dbReference type="Pfam" id="PF00258">
    <property type="entry name" value="Flavodoxin_1"/>
    <property type="match status" value="1"/>
</dbReference>
<comment type="cofactor">
    <cofactor evidence="1">
        <name>FMN</name>
        <dbReference type="ChEBI" id="CHEBI:58210"/>
    </cofactor>
</comment>
<evidence type="ECO:0000313" key="10">
    <source>
        <dbReference type="EMBL" id="PRO91527.1"/>
    </source>
</evidence>
<dbReference type="GO" id="GO:0010181">
    <property type="term" value="F:FMN binding"/>
    <property type="evidence" value="ECO:0007669"/>
    <property type="project" value="InterPro"/>
</dbReference>
<dbReference type="Proteomes" id="UP001263852">
    <property type="component" value="Unassembled WGS sequence"/>
</dbReference>
<name>A0A241RL61_LACPE</name>
<dbReference type="NCBIfam" id="NF005587">
    <property type="entry name" value="PRK07308.1"/>
    <property type="match status" value="1"/>
</dbReference>
<reference evidence="9" key="3">
    <citation type="submission" date="2023-08" db="EMBL/GenBank/DDBJ databases">
        <authorList>
            <person name="Page C.A."/>
            <person name="Perez-Diaz I.M."/>
        </authorList>
    </citation>
    <scope>NUCLEOTIDE SEQUENCE</scope>
    <source>
        <strain evidence="9">1.8.9</strain>
    </source>
</reference>
<dbReference type="InterPro" id="IPR008254">
    <property type="entry name" value="Flavodoxin/NO_synth"/>
</dbReference>
<dbReference type="EMBL" id="PVOB01000278">
    <property type="protein sequence ID" value="PRO91527.1"/>
    <property type="molecule type" value="Genomic_DNA"/>
</dbReference>
<protein>
    <submittedName>
        <fullName evidence="11">Flavodoxin</fullName>
    </submittedName>
</protein>
<comment type="caution">
    <text evidence="11">The sequence shown here is derived from an EMBL/GenBank/DDBJ whole genome shotgun (WGS) entry which is preliminary data.</text>
</comment>
<reference evidence="11 13" key="2">
    <citation type="submission" date="2018-10" db="EMBL/GenBank/DDBJ databases">
        <title>Genome sequences of five Lactobacillus pentosus strains isolated from brines of traditionally fermented spanish-style green table olives and differences between them.</title>
        <authorList>
            <person name="Jimenez Diaz R."/>
        </authorList>
    </citation>
    <scope>NUCLEOTIDE SEQUENCE [LARGE SCALE GENOMIC DNA]</scope>
    <source>
        <strain evidence="11 13">IG10</strain>
    </source>
</reference>
<dbReference type="AlphaFoldDB" id="A0A241RL61"/>
<evidence type="ECO:0000256" key="7">
    <source>
        <dbReference type="ARBA" id="ARBA00022982"/>
    </source>
</evidence>
<evidence type="ECO:0000256" key="2">
    <source>
        <dbReference type="ARBA" id="ARBA00003297"/>
    </source>
</evidence>
<dbReference type="PANTHER" id="PTHR42809:SF1">
    <property type="entry name" value="FLAVODOXIN 1"/>
    <property type="match status" value="1"/>
</dbReference>
<evidence type="ECO:0000313" key="9">
    <source>
        <dbReference type="EMBL" id="MDT7039347.1"/>
    </source>
</evidence>
<dbReference type="InterPro" id="IPR029039">
    <property type="entry name" value="Flavoprotein-like_sf"/>
</dbReference>
<evidence type="ECO:0000313" key="13">
    <source>
        <dbReference type="Proteomes" id="UP000276249"/>
    </source>
</evidence>
<dbReference type="EMBL" id="JAVLAO010000001">
    <property type="protein sequence ID" value="MDT7039347.1"/>
    <property type="molecule type" value="Genomic_DNA"/>
</dbReference>
<dbReference type="Gene3D" id="3.40.50.360">
    <property type="match status" value="1"/>
</dbReference>
<keyword evidence="4" id="KW-0813">Transport</keyword>
<evidence type="ECO:0000259" key="8">
    <source>
        <dbReference type="PROSITE" id="PS50902"/>
    </source>
</evidence>
<dbReference type="GO" id="GO:0016651">
    <property type="term" value="F:oxidoreductase activity, acting on NAD(P)H"/>
    <property type="evidence" value="ECO:0007669"/>
    <property type="project" value="UniProtKB-ARBA"/>
</dbReference>
<organism evidence="11 13">
    <name type="scientific">Lactiplantibacillus pentosus</name>
    <name type="common">Lactobacillus pentosus</name>
    <dbReference type="NCBI Taxonomy" id="1589"/>
    <lineage>
        <taxon>Bacteria</taxon>
        <taxon>Bacillati</taxon>
        <taxon>Bacillota</taxon>
        <taxon>Bacilli</taxon>
        <taxon>Lactobacillales</taxon>
        <taxon>Lactobacillaceae</taxon>
        <taxon>Lactiplantibacillus</taxon>
    </lineage>
</organism>
<dbReference type="InterPro" id="IPR001094">
    <property type="entry name" value="Flavdoxin-like"/>
</dbReference>
<dbReference type="PROSITE" id="PS50902">
    <property type="entry name" value="FLAVODOXIN_LIKE"/>
    <property type="match status" value="1"/>
</dbReference>
<accession>A0A241RL61</accession>
<dbReference type="GeneID" id="49393754"/>
<keyword evidence="6" id="KW-0288">FMN</keyword>
<evidence type="ECO:0000313" key="11">
    <source>
        <dbReference type="EMBL" id="RMW48838.1"/>
    </source>
</evidence>
<comment type="similarity">
    <text evidence="3">Belongs to the flavodoxin family.</text>
</comment>
<feature type="domain" description="Flavodoxin-like" evidence="8">
    <location>
        <begin position="3"/>
        <end position="143"/>
    </location>
</feature>